<dbReference type="Proteomes" id="UP000242224">
    <property type="component" value="Unassembled WGS sequence"/>
</dbReference>
<accession>A0ABX3MLN7</accession>
<evidence type="ECO:0000313" key="1">
    <source>
        <dbReference type="EMBL" id="OOY12335.1"/>
    </source>
</evidence>
<dbReference type="RefSeq" id="WP_146642508.1">
    <property type="nucleotide sequence ID" value="NZ_MPZS01000001.1"/>
</dbReference>
<sequence>MSEAAPRERVARCITSGLRASLNQPFVQPTANVWKQLVAAGIVSRFFAAQLTALGDPLHEPETFRRSLIAPLTQLRQTQWQTIISAA</sequence>
<protein>
    <submittedName>
        <fullName evidence="1">Uncharacterized protein</fullName>
    </submittedName>
</protein>
<organism evidence="1 2">
    <name type="scientific">Thioclava marina</name>
    <dbReference type="NCBI Taxonomy" id="1915077"/>
    <lineage>
        <taxon>Bacteria</taxon>
        <taxon>Pseudomonadati</taxon>
        <taxon>Pseudomonadota</taxon>
        <taxon>Alphaproteobacteria</taxon>
        <taxon>Rhodobacterales</taxon>
        <taxon>Paracoccaceae</taxon>
        <taxon>Thioclava</taxon>
    </lineage>
</organism>
<name>A0ABX3MLN7_9RHOB</name>
<reference evidence="1 2" key="1">
    <citation type="submission" date="2016-11" db="EMBL/GenBank/DDBJ databases">
        <title>A multilocus sequence analysis scheme for characterization of bacteria in the genus Thioclava.</title>
        <authorList>
            <person name="Liu Y."/>
            <person name="Shao Z."/>
        </authorList>
    </citation>
    <scope>NUCLEOTIDE SEQUENCE [LARGE SCALE GENOMIC DNA]</scope>
    <source>
        <strain evidence="1 2">11.10-0-13</strain>
    </source>
</reference>
<comment type="caution">
    <text evidence="1">The sequence shown here is derived from an EMBL/GenBank/DDBJ whole genome shotgun (WGS) entry which is preliminary data.</text>
</comment>
<dbReference type="EMBL" id="MPZS01000001">
    <property type="protein sequence ID" value="OOY12335.1"/>
    <property type="molecule type" value="Genomic_DNA"/>
</dbReference>
<gene>
    <name evidence="1" type="ORF">BMG00_00230</name>
</gene>
<proteinExistence type="predicted"/>
<keyword evidence="2" id="KW-1185">Reference proteome</keyword>
<evidence type="ECO:0000313" key="2">
    <source>
        <dbReference type="Proteomes" id="UP000242224"/>
    </source>
</evidence>